<evidence type="ECO:0000313" key="1">
    <source>
        <dbReference type="EMBL" id="SOD81049.1"/>
    </source>
</evidence>
<dbReference type="InterPro" id="IPR001611">
    <property type="entry name" value="Leu-rich_rpt"/>
</dbReference>
<organism evidence="1 2">
    <name type="scientific">Spirosoma fluviale</name>
    <dbReference type="NCBI Taxonomy" id="1597977"/>
    <lineage>
        <taxon>Bacteria</taxon>
        <taxon>Pseudomonadati</taxon>
        <taxon>Bacteroidota</taxon>
        <taxon>Cytophagia</taxon>
        <taxon>Cytophagales</taxon>
        <taxon>Cytophagaceae</taxon>
        <taxon>Spirosoma</taxon>
    </lineage>
</organism>
<evidence type="ECO:0000313" key="2">
    <source>
        <dbReference type="Proteomes" id="UP000219452"/>
    </source>
</evidence>
<evidence type="ECO:0008006" key="3">
    <source>
        <dbReference type="Google" id="ProtNLM"/>
    </source>
</evidence>
<name>A0A286FDI4_9BACT</name>
<dbReference type="SUPFAM" id="SSF52047">
    <property type="entry name" value="RNI-like"/>
    <property type="match status" value="1"/>
</dbReference>
<accession>A0A286FDI4</accession>
<gene>
    <name evidence="1" type="ORF">SAMN06269250_1657</name>
</gene>
<protein>
    <recommendedName>
        <fullName evidence="3">Leucine Rich repeat-containing protein</fullName>
    </recommendedName>
</protein>
<sequence length="317" mass="37691">MNCFILYPFSFPCKITNSQKRDFLKKEFKNHMEYDSYLDKLKIWNTISNEYKSDLALSDQLNSLIHERFEGERNYEDDYIDFIDNFFLEYYFSIRFEQTRKYDNDLVSRRKLLFDTYFYTAPAHFNGGDLISSTYANDKQSQESYPKSNHSFQWAHTLPFIITNTGGSLLIFKSLRWLILKFSRFEPEELKAHSKTLIGLVIHQYAPDASDLEELIELKYLDISMGNWCSGETNEFGDEVIDMGITDLSCLSSLQKLEYLNLSSNYFLSNLTPLYGLYNLKVIDLRYCKDVDDREIMQLRRELPNCEVLFRRPNYFY</sequence>
<dbReference type="PROSITE" id="PS51450">
    <property type="entry name" value="LRR"/>
    <property type="match status" value="1"/>
</dbReference>
<keyword evidence="2" id="KW-1185">Reference proteome</keyword>
<dbReference type="InterPro" id="IPR032675">
    <property type="entry name" value="LRR_dom_sf"/>
</dbReference>
<dbReference type="EMBL" id="OCNH01000001">
    <property type="protein sequence ID" value="SOD81049.1"/>
    <property type="molecule type" value="Genomic_DNA"/>
</dbReference>
<reference evidence="2" key="1">
    <citation type="submission" date="2017-09" db="EMBL/GenBank/DDBJ databases">
        <authorList>
            <person name="Varghese N."/>
            <person name="Submissions S."/>
        </authorList>
    </citation>
    <scope>NUCLEOTIDE SEQUENCE [LARGE SCALE GENOMIC DNA]</scope>
    <source>
        <strain evidence="2">DSM 29961</strain>
    </source>
</reference>
<dbReference type="Gene3D" id="3.80.10.10">
    <property type="entry name" value="Ribonuclease Inhibitor"/>
    <property type="match status" value="1"/>
</dbReference>
<proteinExistence type="predicted"/>
<dbReference type="AlphaFoldDB" id="A0A286FDI4"/>
<dbReference type="Proteomes" id="UP000219452">
    <property type="component" value="Unassembled WGS sequence"/>
</dbReference>